<dbReference type="Pfam" id="PF00011">
    <property type="entry name" value="HSP20"/>
    <property type="match status" value="1"/>
</dbReference>
<evidence type="ECO:0000259" key="3">
    <source>
        <dbReference type="PROSITE" id="PS01031"/>
    </source>
</evidence>
<proteinExistence type="inferred from homology"/>
<dbReference type="InterPro" id="IPR031107">
    <property type="entry name" value="Small_HSP"/>
</dbReference>
<dbReference type="PROSITE" id="PS01031">
    <property type="entry name" value="SHSP"/>
    <property type="match status" value="1"/>
</dbReference>
<dbReference type="Proteomes" id="UP000758168">
    <property type="component" value="Unassembled WGS sequence"/>
</dbReference>
<comment type="caution">
    <text evidence="4">The sequence shown here is derived from an EMBL/GenBank/DDBJ whole genome shotgun (WGS) entry which is preliminary data.</text>
</comment>
<dbReference type="Gene3D" id="2.60.40.790">
    <property type="match status" value="1"/>
</dbReference>
<sequence>MLMRTDPFRDLDRLTQQVFGTPARPALMAMDAWREGDTFAVEFDLPGIDVDSIDLDVERNVLTVRADRPAREGIAELVAAERPRGVFSRQLILGDNLDTEHIQASYDAGVLRLQIPVAEKAKPRKIAVTSSDESRVVEGEGHKVLQR</sequence>
<name>A0ABS4ZCG7_9ACTN</name>
<evidence type="ECO:0000256" key="1">
    <source>
        <dbReference type="PROSITE-ProRule" id="PRU00285"/>
    </source>
</evidence>
<dbReference type="CDD" id="cd06464">
    <property type="entry name" value="ACD_sHsps-like"/>
    <property type="match status" value="1"/>
</dbReference>
<evidence type="ECO:0000256" key="2">
    <source>
        <dbReference type="RuleBase" id="RU003616"/>
    </source>
</evidence>
<gene>
    <name evidence="4" type="ORF">JOF54_003695</name>
</gene>
<dbReference type="InterPro" id="IPR008978">
    <property type="entry name" value="HSP20-like_chaperone"/>
</dbReference>
<reference evidence="4 5" key="1">
    <citation type="submission" date="2021-03" db="EMBL/GenBank/DDBJ databases">
        <title>Sequencing the genomes of 1000 actinobacteria strains.</title>
        <authorList>
            <person name="Klenk H.-P."/>
        </authorList>
    </citation>
    <scope>NUCLEOTIDE SEQUENCE [LARGE SCALE GENOMIC DNA]</scope>
    <source>
        <strain evidence="4 5">DSM 12936</strain>
    </source>
</reference>
<organism evidence="4 5">
    <name type="scientific">Microlunatus capsulatus</name>
    <dbReference type="NCBI Taxonomy" id="99117"/>
    <lineage>
        <taxon>Bacteria</taxon>
        <taxon>Bacillati</taxon>
        <taxon>Actinomycetota</taxon>
        <taxon>Actinomycetes</taxon>
        <taxon>Propionibacteriales</taxon>
        <taxon>Propionibacteriaceae</taxon>
        <taxon>Microlunatus</taxon>
    </lineage>
</organism>
<keyword evidence="5" id="KW-1185">Reference proteome</keyword>
<dbReference type="EMBL" id="JAGIOB010000001">
    <property type="protein sequence ID" value="MBP2418773.1"/>
    <property type="molecule type" value="Genomic_DNA"/>
</dbReference>
<evidence type="ECO:0000313" key="4">
    <source>
        <dbReference type="EMBL" id="MBP2418773.1"/>
    </source>
</evidence>
<accession>A0ABS4ZCG7</accession>
<evidence type="ECO:0000313" key="5">
    <source>
        <dbReference type="Proteomes" id="UP000758168"/>
    </source>
</evidence>
<dbReference type="InterPro" id="IPR002068">
    <property type="entry name" value="A-crystallin/Hsp20_dom"/>
</dbReference>
<protein>
    <submittedName>
        <fullName evidence="4">HSP20 family protein</fullName>
    </submittedName>
</protein>
<feature type="domain" description="SHSP" evidence="3">
    <location>
        <begin position="21"/>
        <end position="131"/>
    </location>
</feature>
<dbReference type="PANTHER" id="PTHR11527">
    <property type="entry name" value="HEAT-SHOCK PROTEIN 20 FAMILY MEMBER"/>
    <property type="match status" value="1"/>
</dbReference>
<dbReference type="SUPFAM" id="SSF49764">
    <property type="entry name" value="HSP20-like chaperones"/>
    <property type="match status" value="1"/>
</dbReference>
<comment type="similarity">
    <text evidence="1 2">Belongs to the small heat shock protein (HSP20) family.</text>
</comment>
<dbReference type="RefSeq" id="WP_210058510.1">
    <property type="nucleotide sequence ID" value="NZ_BAAAMH010000007.1"/>
</dbReference>